<evidence type="ECO:0000313" key="1">
    <source>
        <dbReference type="EMBL" id="KRM17841.1"/>
    </source>
</evidence>
<dbReference type="AlphaFoldDB" id="A0A0R1WJF7"/>
<proteinExistence type="predicted"/>
<evidence type="ECO:0000313" key="2">
    <source>
        <dbReference type="Proteomes" id="UP000051302"/>
    </source>
</evidence>
<reference evidence="1 2" key="1">
    <citation type="journal article" date="2015" name="Genome Announc.">
        <title>Expanding the biotechnology potential of lactobacilli through comparative genomics of 213 strains and associated genera.</title>
        <authorList>
            <person name="Sun Z."/>
            <person name="Harris H.M."/>
            <person name="McCann A."/>
            <person name="Guo C."/>
            <person name="Argimon S."/>
            <person name="Zhang W."/>
            <person name="Yang X."/>
            <person name="Jeffery I.B."/>
            <person name="Cooney J.C."/>
            <person name="Kagawa T.F."/>
            <person name="Liu W."/>
            <person name="Song Y."/>
            <person name="Salvetti E."/>
            <person name="Wrobel A."/>
            <person name="Rasinkangas P."/>
            <person name="Parkhill J."/>
            <person name="Rea M.C."/>
            <person name="O'Sullivan O."/>
            <person name="Ritari J."/>
            <person name="Douillard F.P."/>
            <person name="Paul Ross R."/>
            <person name="Yang R."/>
            <person name="Briner A.E."/>
            <person name="Felis G.E."/>
            <person name="de Vos W.M."/>
            <person name="Barrangou R."/>
            <person name="Klaenhammer T.R."/>
            <person name="Caufield P.W."/>
            <person name="Cui Y."/>
            <person name="Zhang H."/>
            <person name="O'Toole P.W."/>
        </authorList>
    </citation>
    <scope>NUCLEOTIDE SEQUENCE [LARGE SCALE GENOMIC DNA]</scope>
    <source>
        <strain evidence="1 2">DSM 16982</strain>
    </source>
</reference>
<accession>A0A0R1WJF7</accession>
<dbReference type="EMBL" id="AZFV01000006">
    <property type="protein sequence ID" value="KRM17841.1"/>
    <property type="molecule type" value="Genomic_DNA"/>
</dbReference>
<organism evidence="1 2">
    <name type="scientific">Companilactobacillus nantensis DSM 16982</name>
    <dbReference type="NCBI Taxonomy" id="1423774"/>
    <lineage>
        <taxon>Bacteria</taxon>
        <taxon>Bacillati</taxon>
        <taxon>Bacillota</taxon>
        <taxon>Bacilli</taxon>
        <taxon>Lactobacillales</taxon>
        <taxon>Lactobacillaceae</taxon>
        <taxon>Companilactobacillus</taxon>
    </lineage>
</organism>
<evidence type="ECO:0008006" key="3">
    <source>
        <dbReference type="Google" id="ProtNLM"/>
    </source>
</evidence>
<dbReference type="Proteomes" id="UP000051302">
    <property type="component" value="Unassembled WGS sequence"/>
</dbReference>
<dbReference type="Gene3D" id="2.60.120.200">
    <property type="match status" value="1"/>
</dbReference>
<dbReference type="InterPro" id="IPR013320">
    <property type="entry name" value="ConA-like_dom_sf"/>
</dbReference>
<name>A0A0R1WJF7_9LACO</name>
<sequence length="824" mass="89871">MSFNFKTVIAADADLSSKDQETVNAAPTGLLMSNYFTIKDPTNNSSDSSFRFKSNSAFISDNNKVLVLAHGTKTNSADNTGMFDGSVTNATGSYGSAWSNMSTAFFDASKPQTISAWLSFGSGGGSETINGQGLALVLQNNPNGSTQMGAGQQGLGVYGYDKTTKSSLINSSDVAKTAIQNSIALEFDTQHQEIMTDSPYPPIKYSGRETLLTSENYSMNGFDTKNSSVSAPSGFPDKTSLGSGGAFGHIALTYPANPNTYYATNTQYGLTGVPTDTSYPFTKAYSMFHIHRREADLADDTDPNKNPIVWHHLTFKWMPSDDLKTATVSYSYNDKDIDGSINTSSDRTDENITVDMGQLGTITKGSKIYWGFTGANNNLNSEVASKLVSVESIPDLVNTSVKTTLTDKTLNKVMYDDPDSGSSNDGTDRKVAADDELELDYKLTYDSGREDWQDIVAKIKLPKNIKYDTANNSIGTIKYENGDSEPIPSSAVTTDGTELQTINYQFLQNLGDKSAKSKIADIIINGVAVNDTKADIAVENQPAVFTGSNDISSTSTPDFTIMYKKDWKLNLTNKMSDPITLIYQQDNATLNLDTNLDYTGKTSPNFAANDKIHYQISLEGHNFTYDVTVPADSASLSNEIPLRKIIEDAGIDFWSLFPNNETQQVTITASDNDGITSNSATYNVQVEPNHLLQMNADEYLQFQTINYVSLKDYIKRANDYDITVTSYRNPWKLQVSASELTNGDAKFNGVLVNKSSDNTTVLTNNPAVIASDANSYDKETTTSIANLNNWTADTGLLLKNYGLSSSKQYSGTLTWTIMDYNDSL</sequence>
<dbReference type="PATRIC" id="fig|1423774.3.peg.2452"/>
<comment type="caution">
    <text evidence="1">The sequence shown here is derived from an EMBL/GenBank/DDBJ whole genome shotgun (WGS) entry which is preliminary data.</text>
</comment>
<keyword evidence="2" id="KW-1185">Reference proteome</keyword>
<protein>
    <recommendedName>
        <fullName evidence="3">Extracellular protein</fullName>
    </recommendedName>
</protein>
<dbReference type="SUPFAM" id="SSF49899">
    <property type="entry name" value="Concanavalin A-like lectins/glucanases"/>
    <property type="match status" value="1"/>
</dbReference>
<gene>
    <name evidence="1" type="ORF">FD31_GL002361</name>
</gene>